<feature type="compositionally biased region" description="Basic and acidic residues" evidence="1">
    <location>
        <begin position="39"/>
        <end position="48"/>
    </location>
</feature>
<sequence length="73" mass="7799">MFERSVAAARGEDAGGKSGVVMVRDRGIDESTMLRLEGSKARRLEGSKARPTVSAAERGASHERRFAGGHEAQ</sequence>
<organism evidence="2 3">
    <name type="scientific">Burkholderia thailandensis</name>
    <dbReference type="NCBI Taxonomy" id="57975"/>
    <lineage>
        <taxon>Bacteria</taxon>
        <taxon>Pseudomonadati</taxon>
        <taxon>Pseudomonadota</taxon>
        <taxon>Betaproteobacteria</taxon>
        <taxon>Burkholderiales</taxon>
        <taxon>Burkholderiaceae</taxon>
        <taxon>Burkholderia</taxon>
        <taxon>pseudomallei group</taxon>
    </lineage>
</organism>
<feature type="compositionally biased region" description="Basic and acidic residues" evidence="1">
    <location>
        <begin position="59"/>
        <end position="73"/>
    </location>
</feature>
<comment type="caution">
    <text evidence="2">The sequence shown here is derived from an EMBL/GenBank/DDBJ whole genome shotgun (WGS) entry which is preliminary data.</text>
</comment>
<evidence type="ECO:0000256" key="1">
    <source>
        <dbReference type="SAM" id="MobiDB-lite"/>
    </source>
</evidence>
<dbReference type="Proteomes" id="UP001272137">
    <property type="component" value="Unassembled WGS sequence"/>
</dbReference>
<proteinExistence type="predicted"/>
<evidence type="ECO:0000313" key="3">
    <source>
        <dbReference type="Proteomes" id="UP001272137"/>
    </source>
</evidence>
<dbReference type="AlphaFoldDB" id="A0AAW9D5X4"/>
<feature type="region of interest" description="Disordered" evidence="1">
    <location>
        <begin position="39"/>
        <end position="73"/>
    </location>
</feature>
<gene>
    <name evidence="2" type="ORF">C7S16_1651</name>
</gene>
<accession>A0AAW9D5X4</accession>
<name>A0AAW9D5X4_BURTH</name>
<reference evidence="2" key="1">
    <citation type="submission" date="2018-08" db="EMBL/GenBank/DDBJ databases">
        <title>Identification of Burkholderia cepacia strains that express a Burkholderia pseudomallei-like capsular polysaccharide.</title>
        <authorList>
            <person name="Burtnick M.N."/>
            <person name="Vongsouvath M."/>
            <person name="Newton P."/>
            <person name="Wuthiekanun V."/>
            <person name="Limmathurotsakul D."/>
            <person name="Brett P.J."/>
            <person name="Chantratita N."/>
            <person name="Dance D.A."/>
        </authorList>
    </citation>
    <scope>NUCLEOTIDE SEQUENCE</scope>
    <source>
        <strain evidence="2">SBXCC001</strain>
    </source>
</reference>
<protein>
    <submittedName>
        <fullName evidence="2">Uncharacterized protein</fullName>
    </submittedName>
</protein>
<evidence type="ECO:0000313" key="2">
    <source>
        <dbReference type="EMBL" id="MDW9257351.1"/>
    </source>
</evidence>
<dbReference type="EMBL" id="QXCT01000002">
    <property type="protein sequence ID" value="MDW9257351.1"/>
    <property type="molecule type" value="Genomic_DNA"/>
</dbReference>